<feature type="compositionally biased region" description="Acidic residues" evidence="1">
    <location>
        <begin position="65"/>
        <end position="155"/>
    </location>
</feature>
<dbReference type="KEGG" id="qsa:O6P43_002332"/>
<sequence length="163" mass="17895">MNDLVFVMYNCKLNERQTKNYLGPSLKLDDLSSDDEWITPKDDLVDSSSNEWLSVLNGSSNANDDVIDLDAPLDEDEVQVMQDEDEDEDEDGEDDVGVVGGEVDEVMSVDSDEGGNPIDNEDGNDDNDNSDDDVGNGDDDGESYGDEEDNCDVYEEGTNFGLD</sequence>
<keyword evidence="3" id="KW-1185">Reference proteome</keyword>
<protein>
    <submittedName>
        <fullName evidence="2">Zf-BED domain-containing protein</fullName>
    </submittedName>
</protein>
<organism evidence="2 3">
    <name type="scientific">Quillaja saponaria</name>
    <name type="common">Soap bark tree</name>
    <dbReference type="NCBI Taxonomy" id="32244"/>
    <lineage>
        <taxon>Eukaryota</taxon>
        <taxon>Viridiplantae</taxon>
        <taxon>Streptophyta</taxon>
        <taxon>Embryophyta</taxon>
        <taxon>Tracheophyta</taxon>
        <taxon>Spermatophyta</taxon>
        <taxon>Magnoliopsida</taxon>
        <taxon>eudicotyledons</taxon>
        <taxon>Gunneridae</taxon>
        <taxon>Pentapetalae</taxon>
        <taxon>rosids</taxon>
        <taxon>fabids</taxon>
        <taxon>Fabales</taxon>
        <taxon>Quillajaceae</taxon>
        <taxon>Quillaja</taxon>
    </lineage>
</organism>
<proteinExistence type="predicted"/>
<feature type="region of interest" description="Disordered" evidence="1">
    <location>
        <begin position="56"/>
        <end position="163"/>
    </location>
</feature>
<accession>A0AAD7QC89</accession>
<evidence type="ECO:0000313" key="3">
    <source>
        <dbReference type="Proteomes" id="UP001163823"/>
    </source>
</evidence>
<comment type="caution">
    <text evidence="2">The sequence shown here is derived from an EMBL/GenBank/DDBJ whole genome shotgun (WGS) entry which is preliminary data.</text>
</comment>
<dbReference type="EMBL" id="JARAOO010000002">
    <property type="protein sequence ID" value="KAJ7978867.1"/>
    <property type="molecule type" value="Genomic_DNA"/>
</dbReference>
<evidence type="ECO:0000313" key="2">
    <source>
        <dbReference type="EMBL" id="KAJ7978867.1"/>
    </source>
</evidence>
<dbReference type="AlphaFoldDB" id="A0AAD7QC89"/>
<gene>
    <name evidence="2" type="ORF">O6P43_002332</name>
</gene>
<dbReference type="Proteomes" id="UP001163823">
    <property type="component" value="Chromosome 2"/>
</dbReference>
<reference evidence="2" key="1">
    <citation type="journal article" date="2023" name="Science">
        <title>Elucidation of the pathway for biosynthesis of saponin adjuvants from the soapbark tree.</title>
        <authorList>
            <person name="Reed J."/>
            <person name="Orme A."/>
            <person name="El-Demerdash A."/>
            <person name="Owen C."/>
            <person name="Martin L.B.B."/>
            <person name="Misra R.C."/>
            <person name="Kikuchi S."/>
            <person name="Rejzek M."/>
            <person name="Martin A.C."/>
            <person name="Harkess A."/>
            <person name="Leebens-Mack J."/>
            <person name="Louveau T."/>
            <person name="Stephenson M.J."/>
            <person name="Osbourn A."/>
        </authorList>
    </citation>
    <scope>NUCLEOTIDE SEQUENCE</scope>
    <source>
        <strain evidence="2">S10</strain>
    </source>
</reference>
<name>A0AAD7QC89_QUISA</name>
<evidence type="ECO:0000256" key="1">
    <source>
        <dbReference type="SAM" id="MobiDB-lite"/>
    </source>
</evidence>